<feature type="compositionally biased region" description="Polar residues" evidence="1">
    <location>
        <begin position="462"/>
        <end position="479"/>
    </location>
</feature>
<name>R0LN08_ANAPL</name>
<dbReference type="EMBL" id="KB743040">
    <property type="protein sequence ID" value="EOB01793.1"/>
    <property type="molecule type" value="Genomic_DNA"/>
</dbReference>
<sequence>MEVTLLAFKGLEKSILAAQRTLNDRFKKVVFYQWRKRKGGKQVVVNGQASFVWEIPAGVHKAAPLCSLGQDPSSWALQGSRHRPWGSVRRGPVRFQKVPEGSGGPLTGRSLAPQYHFRQNNKQLVRLSEELTMTQEPVSSPACAPASLYSSVAAGVPRCNVQIGLIVMSYTRTSTKSGGILQAVWLQRVGAARVLGSPAPGLTPPHTLAVLSVANTLTQPIELSQNPLCPEIRHAGHRGFCNTLFGFLGKFVTNLQADLPSCSPDPTHPLANPSVLPFKPCWQGCWRARAVCLHENQTLLSYQNKPILADKQSRTSGHWLKGDKRGAVNGACLVQQCQTMRVNGVANRAPVSGAASSFPAPSPLGVWGFAPLLQTALLTGLPAKQNFLLVSRKQTLEVTVQSDLARPLSAANLSQQHNHRRSQRGGTSTSCGGKILPTLPGGEHQACSAETRPHEMKRRCRQPSTKRTQGPQKPAQRQSKAPVKQVVSLPSSAAVLAESREEMPCTSPAPVATGTRRCSARDAQAPGAREHSPDPGTTGKTHVSSTAETQERHVSLSFPFHDARTGNTTRSNPKKRKENVLFLANTERCHKTLPQMHWPAPSHAQHRFRAADLQTAHKFG</sequence>
<dbReference type="AlphaFoldDB" id="R0LN08"/>
<gene>
    <name evidence="2" type="ORF">Anapl_01524</name>
</gene>
<reference evidence="3" key="1">
    <citation type="journal article" date="2013" name="Nat. Genet.">
        <title>The duck genome and transcriptome provide insight into an avian influenza virus reservoir species.</title>
        <authorList>
            <person name="Huang Y."/>
            <person name="Li Y."/>
            <person name="Burt D.W."/>
            <person name="Chen H."/>
            <person name="Zhang Y."/>
            <person name="Qian W."/>
            <person name="Kim H."/>
            <person name="Gan S."/>
            <person name="Zhao Y."/>
            <person name="Li J."/>
            <person name="Yi K."/>
            <person name="Feng H."/>
            <person name="Zhu P."/>
            <person name="Li B."/>
            <person name="Liu Q."/>
            <person name="Fairley S."/>
            <person name="Magor K.E."/>
            <person name="Du Z."/>
            <person name="Hu X."/>
            <person name="Goodman L."/>
            <person name="Tafer H."/>
            <person name="Vignal A."/>
            <person name="Lee T."/>
            <person name="Kim K.W."/>
            <person name="Sheng Z."/>
            <person name="An Y."/>
            <person name="Searle S."/>
            <person name="Herrero J."/>
            <person name="Groenen M.A."/>
            <person name="Crooijmans R.P."/>
            <person name="Faraut T."/>
            <person name="Cai Q."/>
            <person name="Webster R.G."/>
            <person name="Aldridge J.R."/>
            <person name="Warren W.C."/>
            <person name="Bartschat S."/>
            <person name="Kehr S."/>
            <person name="Marz M."/>
            <person name="Stadler P.F."/>
            <person name="Smith J."/>
            <person name="Kraus R.H."/>
            <person name="Zhao Y."/>
            <person name="Ren L."/>
            <person name="Fei J."/>
            <person name="Morisson M."/>
            <person name="Kaiser P."/>
            <person name="Griffin D.K."/>
            <person name="Rao M."/>
            <person name="Pitel F."/>
            <person name="Wang J."/>
            <person name="Li N."/>
        </authorList>
    </citation>
    <scope>NUCLEOTIDE SEQUENCE [LARGE SCALE GENOMIC DNA]</scope>
</reference>
<proteinExistence type="predicted"/>
<evidence type="ECO:0000313" key="2">
    <source>
        <dbReference type="EMBL" id="EOB01793.1"/>
    </source>
</evidence>
<protein>
    <submittedName>
        <fullName evidence="2">Uncharacterized protein</fullName>
    </submittedName>
</protein>
<keyword evidence="3" id="KW-1185">Reference proteome</keyword>
<evidence type="ECO:0000256" key="1">
    <source>
        <dbReference type="SAM" id="MobiDB-lite"/>
    </source>
</evidence>
<dbReference type="Proteomes" id="UP000296049">
    <property type="component" value="Unassembled WGS sequence"/>
</dbReference>
<feature type="compositionally biased region" description="Polar residues" evidence="1">
    <location>
        <begin position="538"/>
        <end position="548"/>
    </location>
</feature>
<organism evidence="2 3">
    <name type="scientific">Anas platyrhynchos</name>
    <name type="common">Mallard</name>
    <name type="synonym">Anas boschas</name>
    <dbReference type="NCBI Taxonomy" id="8839"/>
    <lineage>
        <taxon>Eukaryota</taxon>
        <taxon>Metazoa</taxon>
        <taxon>Chordata</taxon>
        <taxon>Craniata</taxon>
        <taxon>Vertebrata</taxon>
        <taxon>Euteleostomi</taxon>
        <taxon>Archelosauria</taxon>
        <taxon>Archosauria</taxon>
        <taxon>Dinosauria</taxon>
        <taxon>Saurischia</taxon>
        <taxon>Theropoda</taxon>
        <taxon>Coelurosauria</taxon>
        <taxon>Aves</taxon>
        <taxon>Neognathae</taxon>
        <taxon>Galloanserae</taxon>
        <taxon>Anseriformes</taxon>
        <taxon>Anatidae</taxon>
        <taxon>Anatinae</taxon>
        <taxon>Anas</taxon>
    </lineage>
</organism>
<accession>R0LN08</accession>
<evidence type="ECO:0000313" key="3">
    <source>
        <dbReference type="Proteomes" id="UP000296049"/>
    </source>
</evidence>
<feature type="region of interest" description="Disordered" evidence="1">
    <location>
        <begin position="410"/>
        <end position="552"/>
    </location>
</feature>